<keyword evidence="5" id="KW-0997">Cell inner membrane</keyword>
<dbReference type="SUPFAM" id="SSF52540">
    <property type="entry name" value="P-loop containing nucleoside triphosphate hydrolases"/>
    <property type="match status" value="2"/>
</dbReference>
<protein>
    <submittedName>
        <fullName evidence="11">ABC transporter ATP-binding protein</fullName>
    </submittedName>
</protein>
<dbReference type="InterPro" id="IPR013563">
    <property type="entry name" value="Oligopep_ABC_C"/>
</dbReference>
<keyword evidence="9" id="KW-0472">Membrane</keyword>
<dbReference type="InterPro" id="IPR003439">
    <property type="entry name" value="ABC_transporter-like_ATP-bd"/>
</dbReference>
<dbReference type="PANTHER" id="PTHR43297:SF14">
    <property type="entry name" value="ATPASE AAA-TYPE CORE DOMAIN-CONTAINING PROTEIN"/>
    <property type="match status" value="1"/>
</dbReference>
<dbReference type="InterPro" id="IPR027417">
    <property type="entry name" value="P-loop_NTPase"/>
</dbReference>
<keyword evidence="8" id="KW-1278">Translocase</keyword>
<keyword evidence="3" id="KW-0813">Transport</keyword>
<dbReference type="Gene3D" id="3.40.50.300">
    <property type="entry name" value="P-loop containing nucleotide triphosphate hydrolases"/>
    <property type="match status" value="2"/>
</dbReference>
<accession>A0ABY5H7B9</accession>
<dbReference type="NCBIfam" id="NF007739">
    <property type="entry name" value="PRK10419.1"/>
    <property type="match status" value="2"/>
</dbReference>
<dbReference type="InterPro" id="IPR017871">
    <property type="entry name" value="ABC_transporter-like_CS"/>
</dbReference>
<evidence type="ECO:0000256" key="5">
    <source>
        <dbReference type="ARBA" id="ARBA00022519"/>
    </source>
</evidence>
<feature type="domain" description="ABC transporter" evidence="10">
    <location>
        <begin position="277"/>
        <end position="517"/>
    </location>
</feature>
<keyword evidence="12" id="KW-1185">Reference proteome</keyword>
<name>A0ABY5H7B9_9PSED</name>
<organism evidence="11 12">
    <name type="scientific">Pseudomonas benzenivorans</name>
    <dbReference type="NCBI Taxonomy" id="556533"/>
    <lineage>
        <taxon>Bacteria</taxon>
        <taxon>Pseudomonadati</taxon>
        <taxon>Pseudomonadota</taxon>
        <taxon>Gammaproteobacteria</taxon>
        <taxon>Pseudomonadales</taxon>
        <taxon>Pseudomonadaceae</taxon>
        <taxon>Pseudomonas</taxon>
    </lineage>
</organism>
<evidence type="ECO:0000256" key="8">
    <source>
        <dbReference type="ARBA" id="ARBA00022967"/>
    </source>
</evidence>
<dbReference type="PROSITE" id="PS50893">
    <property type="entry name" value="ABC_TRANSPORTER_2"/>
    <property type="match status" value="2"/>
</dbReference>
<dbReference type="Proteomes" id="UP001059672">
    <property type="component" value="Chromosome"/>
</dbReference>
<evidence type="ECO:0000256" key="3">
    <source>
        <dbReference type="ARBA" id="ARBA00022448"/>
    </source>
</evidence>
<comment type="subcellular location">
    <subcellularLocation>
        <location evidence="1">Cell inner membrane</location>
        <topology evidence="1">Peripheral membrane protein</topology>
    </subcellularLocation>
</comment>
<proteinExistence type="inferred from homology"/>
<dbReference type="EMBL" id="CP073346">
    <property type="protein sequence ID" value="UTW08217.1"/>
    <property type="molecule type" value="Genomic_DNA"/>
</dbReference>
<keyword evidence="7 11" id="KW-0067">ATP-binding</keyword>
<dbReference type="GO" id="GO:0005524">
    <property type="term" value="F:ATP binding"/>
    <property type="evidence" value="ECO:0007669"/>
    <property type="project" value="UniProtKB-KW"/>
</dbReference>
<dbReference type="PROSITE" id="PS00211">
    <property type="entry name" value="ABC_TRANSPORTER_1"/>
    <property type="match status" value="1"/>
</dbReference>
<dbReference type="InterPro" id="IPR050388">
    <property type="entry name" value="ABC_Ni/Peptide_Import"/>
</dbReference>
<evidence type="ECO:0000256" key="1">
    <source>
        <dbReference type="ARBA" id="ARBA00004417"/>
    </source>
</evidence>
<gene>
    <name evidence="11" type="ORF">KDW96_02495</name>
</gene>
<dbReference type="InterPro" id="IPR003593">
    <property type="entry name" value="AAA+_ATPase"/>
</dbReference>
<evidence type="ECO:0000259" key="10">
    <source>
        <dbReference type="PROSITE" id="PS50893"/>
    </source>
</evidence>
<keyword evidence="6" id="KW-0547">Nucleotide-binding</keyword>
<dbReference type="Pfam" id="PF00005">
    <property type="entry name" value="ABC_tran"/>
    <property type="match status" value="2"/>
</dbReference>
<evidence type="ECO:0000256" key="6">
    <source>
        <dbReference type="ARBA" id="ARBA00022741"/>
    </source>
</evidence>
<keyword evidence="4" id="KW-1003">Cell membrane</keyword>
<dbReference type="SMART" id="SM00382">
    <property type="entry name" value="AAA"/>
    <property type="match status" value="2"/>
</dbReference>
<dbReference type="CDD" id="cd03257">
    <property type="entry name" value="ABC_NikE_OppD_transporters"/>
    <property type="match status" value="2"/>
</dbReference>
<evidence type="ECO:0000256" key="4">
    <source>
        <dbReference type="ARBA" id="ARBA00022475"/>
    </source>
</evidence>
<evidence type="ECO:0000313" key="11">
    <source>
        <dbReference type="EMBL" id="UTW08217.1"/>
    </source>
</evidence>
<comment type="similarity">
    <text evidence="2">Belongs to the ABC transporter superfamily.</text>
</comment>
<feature type="domain" description="ABC transporter" evidence="10">
    <location>
        <begin position="10"/>
        <end position="260"/>
    </location>
</feature>
<evidence type="ECO:0000256" key="2">
    <source>
        <dbReference type="ARBA" id="ARBA00005417"/>
    </source>
</evidence>
<dbReference type="PANTHER" id="PTHR43297">
    <property type="entry name" value="OLIGOPEPTIDE TRANSPORT ATP-BINDING PROTEIN APPD"/>
    <property type="match status" value="1"/>
</dbReference>
<evidence type="ECO:0000313" key="12">
    <source>
        <dbReference type="Proteomes" id="UP001059672"/>
    </source>
</evidence>
<evidence type="ECO:0000256" key="9">
    <source>
        <dbReference type="ARBA" id="ARBA00023136"/>
    </source>
</evidence>
<reference evidence="11" key="1">
    <citation type="submission" date="2021-04" db="EMBL/GenBank/DDBJ databases">
        <title>Oceanospirillales bacteria with DddD are important DMSP degraders in coastal seawater.</title>
        <authorList>
            <person name="Liu J."/>
        </authorList>
    </citation>
    <scope>NUCLEOTIDE SEQUENCE</scope>
    <source>
        <strain evidence="11">D13-4</strain>
    </source>
</reference>
<sequence length="541" mass="59360">MKNEANKVLLEITGLKIQGCSDGAWHPILKGVDLTIRRGEVLGLIGESGAGKSTLGLAAMGYVRPGCRITGGSIKFDGMDLRNASEATRRALWGHRITYVAQSAAASFNPAHRLINQTIESVVMAGNTPFDIAAQDARELYRAFQLPNPETIGNRFPHQVSGGQLQRIMTAMAMTSRPDLIIFDEPTTALDVTTQVEVLATMRKAVTEFNTAAIYITHDLAVVAQMADRIKVLRYGEEIEEAPTRTMLSNPKEDYTRSLWSVRALEKPVRVNDDIILSINDVDATYGKGMKVLENVSIDVPRGTTVSVVGESGSGKSTTARVITGLLPATKGQVLFNGEPLPLSLKSRTKEQLRRIQMIYQSADTAINPYQTIGEIIGRPLEFFLGLKGREKSKRVAELLTSIELDPALADRLPSELSGGQKQRVCIARALAAEPDLIICDEVTSALDQIVQEGILKLLMRLQEKLGVSYLFITHDISTVRAISDRVVVMHKGRVVEQGTKDEIFEAPHPPYTELLLSSVPKMDPDWLSTHLQARMPLLTT</sequence>
<evidence type="ECO:0000256" key="7">
    <source>
        <dbReference type="ARBA" id="ARBA00022840"/>
    </source>
</evidence>
<dbReference type="Pfam" id="PF08352">
    <property type="entry name" value="oligo_HPY"/>
    <property type="match status" value="1"/>
</dbReference>
<dbReference type="RefSeq" id="WP_255838828.1">
    <property type="nucleotide sequence ID" value="NZ_CP073346.1"/>
</dbReference>